<dbReference type="AlphaFoldDB" id="A0A839QMS3"/>
<reference evidence="1 2" key="1">
    <citation type="submission" date="2020-08" db="EMBL/GenBank/DDBJ databases">
        <title>Sequencing the genomes of 1000 actinobacteria strains.</title>
        <authorList>
            <person name="Klenk H.-P."/>
        </authorList>
    </citation>
    <scope>NUCLEOTIDE SEQUENCE [LARGE SCALE GENOMIC DNA]</scope>
    <source>
        <strain evidence="1 2">DSM 22826</strain>
    </source>
</reference>
<dbReference type="RefSeq" id="WP_183509886.1">
    <property type="nucleotide sequence ID" value="NZ_BAABGK010000017.1"/>
</dbReference>
<comment type="caution">
    <text evidence="1">The sequence shown here is derived from an EMBL/GenBank/DDBJ whole genome shotgun (WGS) entry which is preliminary data.</text>
</comment>
<proteinExistence type="predicted"/>
<name>A0A839QMS3_9MICC</name>
<dbReference type="Proteomes" id="UP000523000">
    <property type="component" value="Unassembled WGS sequence"/>
</dbReference>
<evidence type="ECO:0000313" key="2">
    <source>
        <dbReference type="Proteomes" id="UP000523000"/>
    </source>
</evidence>
<gene>
    <name evidence="1" type="ORF">E9229_000703</name>
</gene>
<dbReference type="EMBL" id="JACHVS010000001">
    <property type="protein sequence ID" value="MBB2994512.1"/>
    <property type="molecule type" value="Genomic_DNA"/>
</dbReference>
<organism evidence="1 2">
    <name type="scientific">Paeniglutamicibacter cryotolerans</name>
    <dbReference type="NCBI Taxonomy" id="670079"/>
    <lineage>
        <taxon>Bacteria</taxon>
        <taxon>Bacillati</taxon>
        <taxon>Actinomycetota</taxon>
        <taxon>Actinomycetes</taxon>
        <taxon>Micrococcales</taxon>
        <taxon>Micrococcaceae</taxon>
        <taxon>Paeniglutamicibacter</taxon>
    </lineage>
</organism>
<evidence type="ECO:0000313" key="1">
    <source>
        <dbReference type="EMBL" id="MBB2994512.1"/>
    </source>
</evidence>
<protein>
    <submittedName>
        <fullName evidence="1">Uncharacterized protein</fullName>
    </submittedName>
</protein>
<sequence>MGIASFADGPGVDEPGALLRRLVPEMIVRGVGNLSGVYAATAASA</sequence>
<accession>A0A839QMS3</accession>
<keyword evidence="2" id="KW-1185">Reference proteome</keyword>